<reference evidence="3" key="1">
    <citation type="submission" date="2017-01" db="EMBL/GenBank/DDBJ databases">
        <authorList>
            <person name="Varghese N."/>
            <person name="Submissions S."/>
        </authorList>
    </citation>
    <scope>NUCLEOTIDE SEQUENCE [LARGE SCALE GENOMIC DNA]</scope>
    <source>
        <strain evidence="3">CGMCC 1.7737</strain>
    </source>
</reference>
<gene>
    <name evidence="2" type="ORF">SAMN05421858_4055</name>
</gene>
<protein>
    <recommendedName>
        <fullName evidence="1">DUF7344 domain-containing protein</fullName>
    </recommendedName>
</protein>
<evidence type="ECO:0000259" key="1">
    <source>
        <dbReference type="Pfam" id="PF24035"/>
    </source>
</evidence>
<organism evidence="2 3">
    <name type="scientific">Haladaptatus litoreus</name>
    <dbReference type="NCBI Taxonomy" id="553468"/>
    <lineage>
        <taxon>Archaea</taxon>
        <taxon>Methanobacteriati</taxon>
        <taxon>Methanobacteriota</taxon>
        <taxon>Stenosarchaea group</taxon>
        <taxon>Halobacteria</taxon>
        <taxon>Halobacteriales</taxon>
        <taxon>Haladaptataceae</taxon>
        <taxon>Haladaptatus</taxon>
    </lineage>
</organism>
<name>A0A1N7E5Y5_9EURY</name>
<keyword evidence="3" id="KW-1185">Reference proteome</keyword>
<feature type="domain" description="DUF7344" evidence="1">
    <location>
        <begin position="17"/>
        <end position="84"/>
    </location>
</feature>
<dbReference type="OrthoDB" id="174098at2157"/>
<dbReference type="Gene3D" id="1.10.10.10">
    <property type="entry name" value="Winged helix-like DNA-binding domain superfamily/Winged helix DNA-binding domain"/>
    <property type="match status" value="1"/>
</dbReference>
<dbReference type="AlphaFoldDB" id="A0A1N7E5Y5"/>
<proteinExistence type="predicted"/>
<dbReference type="EMBL" id="FTNO01000005">
    <property type="protein sequence ID" value="SIR83552.1"/>
    <property type="molecule type" value="Genomic_DNA"/>
</dbReference>
<accession>A0A1N7E5Y5</accession>
<evidence type="ECO:0000313" key="3">
    <source>
        <dbReference type="Proteomes" id="UP000186914"/>
    </source>
</evidence>
<dbReference type="Pfam" id="PF24035">
    <property type="entry name" value="DUF7344"/>
    <property type="match status" value="1"/>
</dbReference>
<evidence type="ECO:0000313" key="2">
    <source>
        <dbReference type="EMBL" id="SIR83552.1"/>
    </source>
</evidence>
<sequence length="101" mass="11868">MSHCEWHDKSAQLDAVFHVLSSAYRRRILFELKAGRLRVSEASRRLAAEYGDDRDRIELALYTIHLPKLDDLEFIEWHSDSDEIRRGAQFEEVRLVLDGLN</sequence>
<dbReference type="SUPFAM" id="SSF46785">
    <property type="entry name" value="Winged helix' DNA-binding domain"/>
    <property type="match status" value="1"/>
</dbReference>
<dbReference type="Proteomes" id="UP000186914">
    <property type="component" value="Unassembled WGS sequence"/>
</dbReference>
<dbReference type="InterPro" id="IPR055768">
    <property type="entry name" value="DUF7344"/>
</dbReference>
<dbReference type="InterPro" id="IPR036388">
    <property type="entry name" value="WH-like_DNA-bd_sf"/>
</dbReference>
<dbReference type="RefSeq" id="WP_076431991.1">
    <property type="nucleotide sequence ID" value="NZ_FTNO01000005.1"/>
</dbReference>
<dbReference type="InterPro" id="IPR036390">
    <property type="entry name" value="WH_DNA-bd_sf"/>
</dbReference>